<keyword evidence="5" id="KW-1185">Reference proteome</keyword>
<organism evidence="4 5">
    <name type="scientific">Wickerhamomyces mucosus</name>
    <dbReference type="NCBI Taxonomy" id="1378264"/>
    <lineage>
        <taxon>Eukaryota</taxon>
        <taxon>Fungi</taxon>
        <taxon>Dikarya</taxon>
        <taxon>Ascomycota</taxon>
        <taxon>Saccharomycotina</taxon>
        <taxon>Saccharomycetes</taxon>
        <taxon>Phaffomycetales</taxon>
        <taxon>Wickerhamomycetaceae</taxon>
        <taxon>Wickerhamomyces</taxon>
    </lineage>
</organism>
<evidence type="ECO:0000256" key="2">
    <source>
        <dbReference type="ARBA" id="ARBA00023445"/>
    </source>
</evidence>
<name>A0A9P8T6M8_9ASCO</name>
<comment type="similarity">
    <text evidence="2">Belongs to the NAD(P)-dependent epimerase/dehydratase family. Dihydroflavonol-4-reductase subfamily.</text>
</comment>
<gene>
    <name evidence="4" type="ORF">WICMUC_005433</name>
</gene>
<accession>A0A9P8T6M8</accession>
<evidence type="ECO:0000313" key="5">
    <source>
        <dbReference type="Proteomes" id="UP000769528"/>
    </source>
</evidence>
<evidence type="ECO:0000259" key="3">
    <source>
        <dbReference type="Pfam" id="PF01370"/>
    </source>
</evidence>
<dbReference type="PANTHER" id="PTHR10366:SF564">
    <property type="entry name" value="STEROL-4-ALPHA-CARBOXYLATE 3-DEHYDROGENASE, DECARBOXYLATING"/>
    <property type="match status" value="1"/>
</dbReference>
<dbReference type="Pfam" id="PF01370">
    <property type="entry name" value="Epimerase"/>
    <property type="match status" value="1"/>
</dbReference>
<dbReference type="EMBL" id="JAEUBF010001392">
    <property type="protein sequence ID" value="KAH3667086.1"/>
    <property type="molecule type" value="Genomic_DNA"/>
</dbReference>
<dbReference type="PANTHER" id="PTHR10366">
    <property type="entry name" value="NAD DEPENDENT EPIMERASE/DEHYDRATASE"/>
    <property type="match status" value="1"/>
</dbReference>
<comment type="caution">
    <text evidence="4">The sequence shown here is derived from an EMBL/GenBank/DDBJ whole genome shotgun (WGS) entry which is preliminary data.</text>
</comment>
<dbReference type="InterPro" id="IPR001509">
    <property type="entry name" value="Epimerase_deHydtase"/>
</dbReference>
<dbReference type="Proteomes" id="UP000769528">
    <property type="component" value="Unassembled WGS sequence"/>
</dbReference>
<reference evidence="4" key="2">
    <citation type="submission" date="2021-01" db="EMBL/GenBank/DDBJ databases">
        <authorList>
            <person name="Schikora-Tamarit M.A."/>
        </authorList>
    </citation>
    <scope>NUCLEOTIDE SEQUENCE</scope>
    <source>
        <strain evidence="4">CBS6341</strain>
    </source>
</reference>
<dbReference type="SUPFAM" id="SSF51735">
    <property type="entry name" value="NAD(P)-binding Rossmann-fold domains"/>
    <property type="match status" value="1"/>
</dbReference>
<proteinExistence type="inferred from homology"/>
<dbReference type="GO" id="GO:0016616">
    <property type="term" value="F:oxidoreductase activity, acting on the CH-OH group of donors, NAD or NADP as acceptor"/>
    <property type="evidence" value="ECO:0007669"/>
    <property type="project" value="TreeGrafter"/>
</dbReference>
<protein>
    <recommendedName>
        <fullName evidence="3">NAD-dependent epimerase/dehydratase domain-containing protein</fullName>
    </recommendedName>
</protein>
<evidence type="ECO:0000256" key="1">
    <source>
        <dbReference type="ARBA" id="ARBA00023002"/>
    </source>
</evidence>
<dbReference type="OrthoDB" id="2735536at2759"/>
<dbReference type="InterPro" id="IPR050425">
    <property type="entry name" value="NAD(P)_dehydrat-like"/>
</dbReference>
<sequence>MSSKVLVSGATGYVALWIIGELLSKNYTIIGTVRSEDKKNQLLQKFNAKYGDKFNSSNLILEIVKDIGKSNAFDEIFIKYKDIKYVLHTASPFAYGLGDDLNKEYLEPARDGTLNVLKAIVNHAPQVEKVVITSSQAAVLNLDKLNDSKFIHTEKTWNPLEWKDVNNEFLAYFVSKKVAERAAWDFIRDNQVNFKLITILPPYIFGPQFFDSDASGKLGTSAQIIKDLLKSDPNDYHLFDDIKYASTDVRDIAKFHIFALEISKLSNERIAPVAERFNQQLILNIINDNLPKFNGYIAKGDYQHEKDIESAGFDVSKSVELVGGYKFISLKQQVLDSVNQIVEFDDEFAKFR</sequence>
<feature type="domain" description="NAD-dependent epimerase/dehydratase" evidence="3">
    <location>
        <begin position="5"/>
        <end position="262"/>
    </location>
</feature>
<keyword evidence="1" id="KW-0560">Oxidoreductase</keyword>
<dbReference type="Gene3D" id="3.40.50.720">
    <property type="entry name" value="NAD(P)-binding Rossmann-like Domain"/>
    <property type="match status" value="1"/>
</dbReference>
<evidence type="ECO:0000313" key="4">
    <source>
        <dbReference type="EMBL" id="KAH3667086.1"/>
    </source>
</evidence>
<dbReference type="AlphaFoldDB" id="A0A9P8T6M8"/>
<dbReference type="InterPro" id="IPR036291">
    <property type="entry name" value="NAD(P)-bd_dom_sf"/>
</dbReference>
<reference evidence="4" key="1">
    <citation type="journal article" date="2021" name="Open Biol.">
        <title>Shared evolutionary footprints suggest mitochondrial oxidative damage underlies multiple complex I losses in fungi.</title>
        <authorList>
            <person name="Schikora-Tamarit M.A."/>
            <person name="Marcet-Houben M."/>
            <person name="Nosek J."/>
            <person name="Gabaldon T."/>
        </authorList>
    </citation>
    <scope>NUCLEOTIDE SEQUENCE</scope>
    <source>
        <strain evidence="4">CBS6341</strain>
    </source>
</reference>